<name>A0A0M3KIW2_ANISI</name>
<reference evidence="3" key="1">
    <citation type="submission" date="2017-02" db="UniProtKB">
        <authorList>
            <consortium name="WormBaseParasite"/>
        </authorList>
    </citation>
    <scope>IDENTIFICATION</scope>
</reference>
<dbReference type="Proteomes" id="UP000267096">
    <property type="component" value="Unassembled WGS sequence"/>
</dbReference>
<reference evidence="1 2" key="2">
    <citation type="submission" date="2018-11" db="EMBL/GenBank/DDBJ databases">
        <authorList>
            <consortium name="Pathogen Informatics"/>
        </authorList>
    </citation>
    <scope>NUCLEOTIDE SEQUENCE [LARGE SCALE GENOMIC DNA]</scope>
</reference>
<evidence type="ECO:0000313" key="1">
    <source>
        <dbReference type="EMBL" id="VDK75902.1"/>
    </source>
</evidence>
<sequence>MHFRIAEVRKEEPKNVRPLNPPPYSPEILNNLSKYSVWSLSMIGRELVQELILRTQMLMNLLFKLIDRRYQQQSTSDPEQLLEYCQMILTRIVEIRLRIDRVTAHQKHISEDDFIAMMSDPSTPQKPPQQWCSPLLVAFNLQVQKEQIFEAQRHKLVKLSSALKSFEWMCSVSDPRLLKKPEKL</sequence>
<dbReference type="AlphaFoldDB" id="A0A0M3KIW2"/>
<evidence type="ECO:0000313" key="2">
    <source>
        <dbReference type="Proteomes" id="UP000267096"/>
    </source>
</evidence>
<dbReference type="EMBL" id="UYRR01039237">
    <property type="protein sequence ID" value="VDK75902.1"/>
    <property type="molecule type" value="Genomic_DNA"/>
</dbReference>
<evidence type="ECO:0000313" key="3">
    <source>
        <dbReference type="WBParaSite" id="ASIM_0002093401-mRNA-1"/>
    </source>
</evidence>
<proteinExistence type="predicted"/>
<organism evidence="3">
    <name type="scientific">Anisakis simplex</name>
    <name type="common">Herring worm</name>
    <dbReference type="NCBI Taxonomy" id="6269"/>
    <lineage>
        <taxon>Eukaryota</taxon>
        <taxon>Metazoa</taxon>
        <taxon>Ecdysozoa</taxon>
        <taxon>Nematoda</taxon>
        <taxon>Chromadorea</taxon>
        <taxon>Rhabditida</taxon>
        <taxon>Spirurina</taxon>
        <taxon>Ascaridomorpha</taxon>
        <taxon>Ascaridoidea</taxon>
        <taxon>Anisakidae</taxon>
        <taxon>Anisakis</taxon>
        <taxon>Anisakis simplex complex</taxon>
    </lineage>
</organism>
<dbReference type="OrthoDB" id="5791708at2759"/>
<protein>
    <submittedName>
        <fullName evidence="3">Mediator of RNA polymerase II transcription subunit 30</fullName>
    </submittedName>
</protein>
<gene>
    <name evidence="1" type="ORF">ASIM_LOCUS20310</name>
</gene>
<dbReference type="WBParaSite" id="ASIM_0002093401-mRNA-1">
    <property type="protein sequence ID" value="ASIM_0002093401-mRNA-1"/>
    <property type="gene ID" value="ASIM_0002093401"/>
</dbReference>
<accession>A0A0M3KIW2</accession>
<keyword evidence="2" id="KW-1185">Reference proteome</keyword>